<dbReference type="InterPro" id="IPR011992">
    <property type="entry name" value="EF-hand-dom_pair"/>
</dbReference>
<proteinExistence type="predicted"/>
<dbReference type="InterPro" id="IPR002048">
    <property type="entry name" value="EF_hand_dom"/>
</dbReference>
<dbReference type="Gene3D" id="1.10.238.10">
    <property type="entry name" value="EF-hand"/>
    <property type="match status" value="1"/>
</dbReference>
<sequence>MGLTQSVSASEVAQRTQVSIEEAEELLAAFTKHGGTGTHIGLDTFKQVLSDTQHLYDSPAFSPEAADLYFQIFDTTHDGLIDPYEFVVGCSIVATGEGRTGVQDDLSSYIDYMLNVGEKLFNQKALPLAPVRLGAAQEYKMRFKTMKKEIREEMLNKTFAVGSAGKVSREEWITAAKANNEAVNAFLHPYEPLQEIVDEAIAEIHRELGSKE</sequence>
<feature type="domain" description="EF-hand" evidence="1">
    <location>
        <begin position="61"/>
        <end position="96"/>
    </location>
</feature>
<dbReference type="KEGG" id="acan:ACA1_163660"/>
<dbReference type="AlphaFoldDB" id="L8GSF1"/>
<evidence type="ECO:0000259" key="1">
    <source>
        <dbReference type="PROSITE" id="PS50222"/>
    </source>
</evidence>
<dbReference type="SUPFAM" id="SSF47473">
    <property type="entry name" value="EF-hand"/>
    <property type="match status" value="1"/>
</dbReference>
<organism evidence="2 3">
    <name type="scientific">Acanthamoeba castellanii (strain ATCC 30010 / Neff)</name>
    <dbReference type="NCBI Taxonomy" id="1257118"/>
    <lineage>
        <taxon>Eukaryota</taxon>
        <taxon>Amoebozoa</taxon>
        <taxon>Discosea</taxon>
        <taxon>Longamoebia</taxon>
        <taxon>Centramoebida</taxon>
        <taxon>Acanthamoebidae</taxon>
        <taxon>Acanthamoeba</taxon>
    </lineage>
</organism>
<keyword evidence="3" id="KW-1185">Reference proteome</keyword>
<reference evidence="2 3" key="1">
    <citation type="journal article" date="2013" name="Genome Biol.">
        <title>Genome of Acanthamoeba castellanii highlights extensive lateral gene transfer and early evolution of tyrosine kinase signaling.</title>
        <authorList>
            <person name="Clarke M."/>
            <person name="Lohan A.J."/>
            <person name="Liu B."/>
            <person name="Lagkouvardos I."/>
            <person name="Roy S."/>
            <person name="Zafar N."/>
            <person name="Bertelli C."/>
            <person name="Schilde C."/>
            <person name="Kianianmomeni A."/>
            <person name="Burglin T.R."/>
            <person name="Frech C."/>
            <person name="Turcotte B."/>
            <person name="Kopec K.O."/>
            <person name="Synnott J.M."/>
            <person name="Choo C."/>
            <person name="Paponov I."/>
            <person name="Finkler A."/>
            <person name="Soon Heng Tan C."/>
            <person name="Hutchins A.P."/>
            <person name="Weinmeier T."/>
            <person name="Rattei T."/>
            <person name="Chu J.S."/>
            <person name="Gimenez G."/>
            <person name="Irimia M."/>
            <person name="Rigden D.J."/>
            <person name="Fitzpatrick D.A."/>
            <person name="Lorenzo-Morales J."/>
            <person name="Bateman A."/>
            <person name="Chiu C.H."/>
            <person name="Tang P."/>
            <person name="Hegemann P."/>
            <person name="Fromm H."/>
            <person name="Raoult D."/>
            <person name="Greub G."/>
            <person name="Miranda-Saavedra D."/>
            <person name="Chen N."/>
            <person name="Nash P."/>
            <person name="Ginger M.L."/>
            <person name="Horn M."/>
            <person name="Schaap P."/>
            <person name="Caler L."/>
            <person name="Loftus B."/>
        </authorList>
    </citation>
    <scope>NUCLEOTIDE SEQUENCE [LARGE SCALE GENOMIC DNA]</scope>
    <source>
        <strain evidence="2 3">Neff</strain>
    </source>
</reference>
<dbReference type="VEuPathDB" id="AmoebaDB:ACA1_163660"/>
<protein>
    <recommendedName>
        <fullName evidence="1">EF-hand domain-containing protein</fullName>
    </recommendedName>
</protein>
<dbReference type="RefSeq" id="XP_004337541.1">
    <property type="nucleotide sequence ID" value="XM_004337493.1"/>
</dbReference>
<gene>
    <name evidence="2" type="ORF">ACA1_163660</name>
</gene>
<dbReference type="Proteomes" id="UP000011083">
    <property type="component" value="Unassembled WGS sequence"/>
</dbReference>
<dbReference type="PROSITE" id="PS50222">
    <property type="entry name" value="EF_HAND_2"/>
    <property type="match status" value="1"/>
</dbReference>
<accession>L8GSF1</accession>
<dbReference type="EMBL" id="KB008026">
    <property type="protein sequence ID" value="ELR15528.1"/>
    <property type="molecule type" value="Genomic_DNA"/>
</dbReference>
<evidence type="ECO:0000313" key="2">
    <source>
        <dbReference type="EMBL" id="ELR15528.1"/>
    </source>
</evidence>
<dbReference type="GeneID" id="14916253"/>
<dbReference type="GO" id="GO:0005509">
    <property type="term" value="F:calcium ion binding"/>
    <property type="evidence" value="ECO:0007669"/>
    <property type="project" value="InterPro"/>
</dbReference>
<evidence type="ECO:0000313" key="3">
    <source>
        <dbReference type="Proteomes" id="UP000011083"/>
    </source>
</evidence>
<name>L8GSF1_ACACF</name>